<dbReference type="RefSeq" id="XP_012192912.1">
    <property type="nucleotide sequence ID" value="XM_012337522.1"/>
</dbReference>
<feature type="region of interest" description="Disordered" evidence="1">
    <location>
        <begin position="116"/>
        <end position="135"/>
    </location>
</feature>
<dbReference type="EMBL" id="DF238831">
    <property type="protein sequence ID" value="GAC99325.1"/>
    <property type="molecule type" value="Genomic_DNA"/>
</dbReference>
<protein>
    <submittedName>
        <fullName evidence="2">Uncharacterized protein</fullName>
    </submittedName>
</protein>
<sequence>MMQRESNEDEDDGDRKMGKGAKLECEIRRQPATDARPCPQHEEAVLALPDRVDPALVVFRRSKVASINVHCRLGCKALQMKSRARSLATRHRMWERQAQGSLQIIRHGSKWGKAGQSCRSISWQGSGSKRPEQEVTEVRRPPAMNFCAPSPRGNVSAVSQRILSMPLPVNGHITFAACMNSDLARVGPLFTNLSRPGICHSHNAYDMA</sequence>
<reference evidence="3" key="1">
    <citation type="journal article" date="2013" name="Genome Announc.">
        <title>Draft genome sequence of the basidiomycetous yeast-like fungus Pseudozyma hubeiensis SY62, which produces an abundant amount of the biosurfactant mannosylerythritol lipids.</title>
        <authorList>
            <person name="Konishi M."/>
            <person name="Hatada Y."/>
            <person name="Horiuchi J."/>
        </authorList>
    </citation>
    <scope>NUCLEOTIDE SEQUENCE [LARGE SCALE GENOMIC DNA]</scope>
    <source>
        <strain evidence="3">SY62</strain>
    </source>
</reference>
<dbReference type="Proteomes" id="UP000014071">
    <property type="component" value="Unassembled WGS sequence"/>
</dbReference>
<organism evidence="2 3">
    <name type="scientific">Pseudozyma hubeiensis (strain SY62)</name>
    <name type="common">Yeast</name>
    <dbReference type="NCBI Taxonomy" id="1305764"/>
    <lineage>
        <taxon>Eukaryota</taxon>
        <taxon>Fungi</taxon>
        <taxon>Dikarya</taxon>
        <taxon>Basidiomycota</taxon>
        <taxon>Ustilaginomycotina</taxon>
        <taxon>Ustilaginomycetes</taxon>
        <taxon>Ustilaginales</taxon>
        <taxon>Ustilaginaceae</taxon>
        <taxon>Pseudozyma</taxon>
    </lineage>
</organism>
<feature type="compositionally biased region" description="Basic and acidic residues" evidence="1">
    <location>
        <begin position="13"/>
        <end position="24"/>
    </location>
</feature>
<accession>R9PML7</accession>
<evidence type="ECO:0000256" key="1">
    <source>
        <dbReference type="SAM" id="MobiDB-lite"/>
    </source>
</evidence>
<feature type="compositionally biased region" description="Polar residues" evidence="1">
    <location>
        <begin position="117"/>
        <end position="127"/>
    </location>
</feature>
<feature type="region of interest" description="Disordered" evidence="1">
    <location>
        <begin position="1"/>
        <end position="24"/>
    </location>
</feature>
<proteinExistence type="predicted"/>
<dbReference type="HOGENOM" id="CLU_1321398_0_0_1"/>
<dbReference type="AlphaFoldDB" id="R9PML7"/>
<dbReference type="GeneID" id="24112191"/>
<name>R9PML7_PSEHS</name>
<evidence type="ECO:0000313" key="2">
    <source>
        <dbReference type="EMBL" id="GAC99325.1"/>
    </source>
</evidence>
<gene>
    <name evidence="2" type="ORF">PHSY_006926</name>
</gene>
<keyword evidence="3" id="KW-1185">Reference proteome</keyword>
<evidence type="ECO:0000313" key="3">
    <source>
        <dbReference type="Proteomes" id="UP000014071"/>
    </source>
</evidence>